<feature type="region of interest" description="Disordered" evidence="1">
    <location>
        <begin position="198"/>
        <end position="329"/>
    </location>
</feature>
<gene>
    <name evidence="3" type="ORF">GTOL_10937</name>
</gene>
<feature type="compositionally biased region" description="Polar residues" evidence="1">
    <location>
        <begin position="256"/>
        <end position="265"/>
    </location>
</feature>
<feature type="chain" id="PRO_5037748534" description="YXWGXW repeat-containing protein" evidence="2">
    <location>
        <begin position="24"/>
        <end position="329"/>
    </location>
</feature>
<protein>
    <recommendedName>
        <fullName evidence="5">YXWGXW repeat-containing protein</fullName>
    </recommendedName>
</protein>
<sequence>MRNKLVLLSTLSLLTCTVVPASAQQVSIGFWSPNVSIGINLPMYPDLVPVPGYPVYYAPRLNSNYFFYDGMYWVYLDDNWYASSWYNGPWGLVAPEYVPLFILRIPVRYYRQPPMYFRGWQSDAPPRWGEHWGNDWERRRSGWNRWNRNAVPGRPPLPLYQRNYSGDRYPHQVEQQQELHSQNYRYQPRDPVVRLQYQAQRTQSAPAPIQHEKQDMTPERKSVWPGGNQRSNPPRDIQQSAPSAPQTQAPPLKNRPSLQQGQQPEQKAAPRQRPEQRDVQRQRHSEQRNVQNQQPAPQSRSQETRPQGNEAQQEPKRRQRSGKEKDRER</sequence>
<feature type="compositionally biased region" description="Basic and acidic residues" evidence="1">
    <location>
        <begin position="210"/>
        <end position="222"/>
    </location>
</feature>
<feature type="compositionally biased region" description="Basic and acidic residues" evidence="1">
    <location>
        <begin position="272"/>
        <end position="287"/>
    </location>
</feature>
<evidence type="ECO:0000256" key="1">
    <source>
        <dbReference type="SAM" id="MobiDB-lite"/>
    </source>
</evidence>
<dbReference type="AlphaFoldDB" id="A0A916J3B7"/>
<feature type="compositionally biased region" description="Basic and acidic residues" evidence="1">
    <location>
        <begin position="313"/>
        <end position="329"/>
    </location>
</feature>
<organism evidence="3 4">
    <name type="scientific">Georgfuchsia toluolica</name>
    <dbReference type="NCBI Taxonomy" id="424218"/>
    <lineage>
        <taxon>Bacteria</taxon>
        <taxon>Pseudomonadati</taxon>
        <taxon>Pseudomonadota</taxon>
        <taxon>Betaproteobacteria</taxon>
        <taxon>Nitrosomonadales</taxon>
        <taxon>Sterolibacteriaceae</taxon>
        <taxon>Georgfuchsia</taxon>
    </lineage>
</organism>
<evidence type="ECO:0000313" key="3">
    <source>
        <dbReference type="EMBL" id="CAG4883055.1"/>
    </source>
</evidence>
<feature type="compositionally biased region" description="Low complexity" evidence="1">
    <location>
        <begin position="238"/>
        <end position="251"/>
    </location>
</feature>
<evidence type="ECO:0000313" key="4">
    <source>
        <dbReference type="Proteomes" id="UP000742786"/>
    </source>
</evidence>
<dbReference type="EMBL" id="CAJQUM010000001">
    <property type="protein sequence ID" value="CAG4883055.1"/>
    <property type="molecule type" value="Genomic_DNA"/>
</dbReference>
<evidence type="ECO:0008006" key="5">
    <source>
        <dbReference type="Google" id="ProtNLM"/>
    </source>
</evidence>
<feature type="compositionally biased region" description="Polar residues" evidence="1">
    <location>
        <begin position="288"/>
        <end position="312"/>
    </location>
</feature>
<name>A0A916J3B7_9PROT</name>
<keyword evidence="2" id="KW-0732">Signal</keyword>
<comment type="caution">
    <text evidence="3">The sequence shown here is derived from an EMBL/GenBank/DDBJ whole genome shotgun (WGS) entry which is preliminary data.</text>
</comment>
<dbReference type="RefSeq" id="WP_220635059.1">
    <property type="nucleotide sequence ID" value="NZ_CAJQUM010000001.1"/>
</dbReference>
<feature type="signal peptide" evidence="2">
    <location>
        <begin position="1"/>
        <end position="23"/>
    </location>
</feature>
<reference evidence="3" key="1">
    <citation type="submission" date="2021-04" db="EMBL/GenBank/DDBJ databases">
        <authorList>
            <person name="Hornung B."/>
        </authorList>
    </citation>
    <scope>NUCLEOTIDE SEQUENCE</scope>
    <source>
        <strain evidence="3">G5G6</strain>
    </source>
</reference>
<dbReference type="Proteomes" id="UP000742786">
    <property type="component" value="Unassembled WGS sequence"/>
</dbReference>
<keyword evidence="4" id="KW-1185">Reference proteome</keyword>
<proteinExistence type="predicted"/>
<evidence type="ECO:0000256" key="2">
    <source>
        <dbReference type="SAM" id="SignalP"/>
    </source>
</evidence>
<accession>A0A916J3B7</accession>